<evidence type="ECO:0000256" key="2">
    <source>
        <dbReference type="ARBA" id="ARBA00001961"/>
    </source>
</evidence>
<evidence type="ECO:0000256" key="12">
    <source>
        <dbReference type="ARBA" id="ARBA00030363"/>
    </source>
</evidence>
<accession>A0AAV4B824</accession>
<evidence type="ECO:0000256" key="15">
    <source>
        <dbReference type="ARBA" id="ARBA00046008"/>
    </source>
</evidence>
<keyword evidence="10" id="KW-0560">Oxidoreductase</keyword>
<dbReference type="SUPFAM" id="SSF51197">
    <property type="entry name" value="Clavaminate synthase-like"/>
    <property type="match status" value="1"/>
</dbReference>
<dbReference type="EC" id="1.14.11.8" evidence="5"/>
<comment type="pathway">
    <text evidence="3">Amine and polyamine biosynthesis; carnitine biosynthesis.</text>
</comment>
<dbReference type="GO" id="GO:0005506">
    <property type="term" value="F:iron ion binding"/>
    <property type="evidence" value="ECO:0007669"/>
    <property type="project" value="InterPro"/>
</dbReference>
<proteinExistence type="inferred from homology"/>
<dbReference type="NCBIfam" id="TIGR02410">
    <property type="entry name" value="carnitine_TMLD"/>
    <property type="match status" value="1"/>
</dbReference>
<evidence type="ECO:0000313" key="20">
    <source>
        <dbReference type="Proteomes" id="UP000735302"/>
    </source>
</evidence>
<dbReference type="FunFam" id="3.60.130.10:FF:000001">
    <property type="entry name" value="Trimethyllysine dioxygenase, mitochondrial"/>
    <property type="match status" value="1"/>
</dbReference>
<dbReference type="PANTHER" id="PTHR10696">
    <property type="entry name" value="GAMMA-BUTYROBETAINE HYDROXYLASE-RELATED"/>
    <property type="match status" value="1"/>
</dbReference>
<comment type="similarity">
    <text evidence="4">Belongs to the gamma-BBH/TMLD family.</text>
</comment>
<dbReference type="InterPro" id="IPR050411">
    <property type="entry name" value="AlphaKG_dependent_hydroxylases"/>
</dbReference>
<evidence type="ECO:0000256" key="1">
    <source>
        <dbReference type="ARBA" id="ARBA00001954"/>
    </source>
</evidence>
<dbReference type="Pfam" id="PF06155">
    <property type="entry name" value="GBBH-like_N"/>
    <property type="match status" value="1"/>
</dbReference>
<dbReference type="InterPro" id="IPR038492">
    <property type="entry name" value="GBBH-like_N_sf"/>
</dbReference>
<dbReference type="InterPro" id="IPR010376">
    <property type="entry name" value="GBBH-like_N"/>
</dbReference>
<comment type="function">
    <text evidence="15">Converts trimethyllysine (TML) into hydroxytrimethyllysine (HTML).</text>
</comment>
<sequence>MKGLNLSAISSSMRLVLLKPTYATSRPARFLHQLIQQQQQQQLQLQQQHFQQKRATCGLACGTAMCPGKCKSSRRQLDKTKGLNSAGHKHTGSLAVAQTPATPVVSQRDEDQVLEVRLAQAEDALVIPYMWLRDHCRSERYFNHTTQQKIPDLELLERDLTPQAVRADSKGLSIKWRDGHETDYTYDWLANNFYPGQFARRTKRILWGRKKMESEPLPAVTFEHHMTSEDGLRQSLRNLVKYGFTMVTGAPPTAEGTRQASERISPIQESMYGGLWTVSPAMGNNDTAYTHESLGAHTDNTYLTSPAGIEVFHILEHDGTGGESLLVDGFNAVDTLRRDDPKAFQTLRDTPIPFEYMATAADGKPPYLMKAYSPIFTEHAGTGELLTFRFNAYDRGTMDTVKPQDLPQFYAAYQKISQVISSPASQFWFQLSPGTVLLVDNWRVMHGRSAFTGFRLLSGCYLSRDEWISQARMLEAL</sequence>
<comment type="catalytic activity">
    <reaction evidence="16">
        <text>N(6),N(6),N(6)-trimethyl-L-lysine + 2-oxoglutarate + O2 = (3S)-3-hydroxy-N(6),N(6),N(6)-trimethyl-L-lysine + succinate + CO2</text>
        <dbReference type="Rhea" id="RHEA:14181"/>
        <dbReference type="ChEBI" id="CHEBI:15379"/>
        <dbReference type="ChEBI" id="CHEBI:16526"/>
        <dbReference type="ChEBI" id="CHEBI:16810"/>
        <dbReference type="ChEBI" id="CHEBI:30031"/>
        <dbReference type="ChEBI" id="CHEBI:58100"/>
        <dbReference type="ChEBI" id="CHEBI:141499"/>
        <dbReference type="EC" id="1.14.11.8"/>
    </reaction>
</comment>
<evidence type="ECO:0000256" key="11">
    <source>
        <dbReference type="ARBA" id="ARBA00023004"/>
    </source>
</evidence>
<organism evidence="19 20">
    <name type="scientific">Plakobranchus ocellatus</name>
    <dbReference type="NCBI Taxonomy" id="259542"/>
    <lineage>
        <taxon>Eukaryota</taxon>
        <taxon>Metazoa</taxon>
        <taxon>Spiralia</taxon>
        <taxon>Lophotrochozoa</taxon>
        <taxon>Mollusca</taxon>
        <taxon>Gastropoda</taxon>
        <taxon>Heterobranchia</taxon>
        <taxon>Euthyneura</taxon>
        <taxon>Panpulmonata</taxon>
        <taxon>Sacoglossa</taxon>
        <taxon>Placobranchoidea</taxon>
        <taxon>Plakobranchidae</taxon>
        <taxon>Plakobranchus</taxon>
    </lineage>
</organism>
<dbReference type="GO" id="GO:0005739">
    <property type="term" value="C:mitochondrion"/>
    <property type="evidence" value="ECO:0007669"/>
    <property type="project" value="TreeGrafter"/>
</dbReference>
<dbReference type="Pfam" id="PF02668">
    <property type="entry name" value="TauD"/>
    <property type="match status" value="1"/>
</dbReference>
<evidence type="ECO:0000256" key="14">
    <source>
        <dbReference type="ARBA" id="ARBA00032283"/>
    </source>
</evidence>
<comment type="cofactor">
    <cofactor evidence="2">
        <name>L-ascorbate</name>
        <dbReference type="ChEBI" id="CHEBI:38290"/>
    </cofactor>
</comment>
<dbReference type="InterPro" id="IPR012776">
    <property type="entry name" value="Trimethyllysine_dOase"/>
</dbReference>
<comment type="cofactor">
    <cofactor evidence="1">
        <name>Fe(2+)</name>
        <dbReference type="ChEBI" id="CHEBI:29033"/>
    </cofactor>
</comment>
<evidence type="ECO:0000256" key="3">
    <source>
        <dbReference type="ARBA" id="ARBA00005022"/>
    </source>
</evidence>
<evidence type="ECO:0000256" key="13">
    <source>
        <dbReference type="ARBA" id="ARBA00031778"/>
    </source>
</evidence>
<keyword evidence="9 19" id="KW-0223">Dioxygenase</keyword>
<dbReference type="Gene3D" id="3.60.130.10">
    <property type="entry name" value="Clavaminate synthase-like"/>
    <property type="match status" value="1"/>
</dbReference>
<dbReference type="EMBL" id="BLXT01004605">
    <property type="protein sequence ID" value="GFO15318.1"/>
    <property type="molecule type" value="Genomic_DNA"/>
</dbReference>
<evidence type="ECO:0000256" key="4">
    <source>
        <dbReference type="ARBA" id="ARBA00008654"/>
    </source>
</evidence>
<keyword evidence="20" id="KW-1185">Reference proteome</keyword>
<evidence type="ECO:0000259" key="17">
    <source>
        <dbReference type="Pfam" id="PF02668"/>
    </source>
</evidence>
<feature type="domain" description="TauD/TfdA-like" evidence="17">
    <location>
        <begin position="220"/>
        <end position="461"/>
    </location>
</feature>
<dbReference type="CDD" id="cd00250">
    <property type="entry name" value="CAS_like"/>
    <property type="match status" value="1"/>
</dbReference>
<dbReference type="GO" id="GO:0045329">
    <property type="term" value="P:carnitine biosynthetic process"/>
    <property type="evidence" value="ECO:0007669"/>
    <property type="project" value="UniProtKB-KW"/>
</dbReference>
<evidence type="ECO:0000256" key="10">
    <source>
        <dbReference type="ARBA" id="ARBA00023002"/>
    </source>
</evidence>
<keyword evidence="8" id="KW-0124">Carnitine biosynthesis</keyword>
<evidence type="ECO:0000256" key="6">
    <source>
        <dbReference type="ARBA" id="ARBA00016835"/>
    </source>
</evidence>
<evidence type="ECO:0000256" key="5">
    <source>
        <dbReference type="ARBA" id="ARBA00012267"/>
    </source>
</evidence>
<dbReference type="InterPro" id="IPR042098">
    <property type="entry name" value="TauD-like_sf"/>
</dbReference>
<evidence type="ECO:0000313" key="19">
    <source>
        <dbReference type="EMBL" id="GFO15318.1"/>
    </source>
</evidence>
<dbReference type="InterPro" id="IPR003819">
    <property type="entry name" value="TauD/TfdA-like"/>
</dbReference>
<evidence type="ECO:0000256" key="16">
    <source>
        <dbReference type="ARBA" id="ARBA00049334"/>
    </source>
</evidence>
<protein>
    <recommendedName>
        <fullName evidence="6">Trimethyllysine dioxygenase, mitochondrial</fullName>
        <ecNumber evidence="5">1.14.11.8</ecNumber>
    </recommendedName>
    <alternativeName>
        <fullName evidence="13">Epsilon-trimethyllysine 2-oxoglutarate dioxygenase</fullName>
    </alternativeName>
    <alternativeName>
        <fullName evidence="12">TML hydroxylase</fullName>
    </alternativeName>
    <alternativeName>
        <fullName evidence="14">TML-alpha-ketoglutarate dioxygenase</fullName>
    </alternativeName>
</protein>
<evidence type="ECO:0000256" key="8">
    <source>
        <dbReference type="ARBA" id="ARBA00022873"/>
    </source>
</evidence>
<evidence type="ECO:0000259" key="18">
    <source>
        <dbReference type="Pfam" id="PF06155"/>
    </source>
</evidence>
<dbReference type="GO" id="GO:0050353">
    <property type="term" value="F:trimethyllysine dioxygenase activity"/>
    <property type="evidence" value="ECO:0007669"/>
    <property type="project" value="UniProtKB-EC"/>
</dbReference>
<reference evidence="19 20" key="1">
    <citation type="journal article" date="2021" name="Elife">
        <title>Chloroplast acquisition without the gene transfer in kleptoplastic sea slugs, Plakobranchus ocellatus.</title>
        <authorList>
            <person name="Maeda T."/>
            <person name="Takahashi S."/>
            <person name="Yoshida T."/>
            <person name="Shimamura S."/>
            <person name="Takaki Y."/>
            <person name="Nagai Y."/>
            <person name="Toyoda A."/>
            <person name="Suzuki Y."/>
            <person name="Arimoto A."/>
            <person name="Ishii H."/>
            <person name="Satoh N."/>
            <person name="Nishiyama T."/>
            <person name="Hasebe M."/>
            <person name="Maruyama T."/>
            <person name="Minagawa J."/>
            <person name="Obokata J."/>
            <person name="Shigenobu S."/>
        </authorList>
    </citation>
    <scope>NUCLEOTIDE SEQUENCE [LARGE SCALE GENOMIC DNA]</scope>
</reference>
<name>A0AAV4B824_9GAST</name>
<keyword evidence="11" id="KW-0408">Iron</keyword>
<dbReference type="Proteomes" id="UP000735302">
    <property type="component" value="Unassembled WGS sequence"/>
</dbReference>
<evidence type="ECO:0000256" key="7">
    <source>
        <dbReference type="ARBA" id="ARBA00022723"/>
    </source>
</evidence>
<keyword evidence="7" id="KW-0479">Metal-binding</keyword>
<feature type="domain" description="Gamma-butyrobetaine hydroxylase-like N-terminal" evidence="18">
    <location>
        <begin position="108"/>
        <end position="189"/>
    </location>
</feature>
<dbReference type="Gene3D" id="3.30.2020.30">
    <property type="match status" value="1"/>
</dbReference>
<dbReference type="PANTHER" id="PTHR10696:SF51">
    <property type="entry name" value="TRIMETHYLLYSINE DIOXYGENASE, MITOCHONDRIAL"/>
    <property type="match status" value="1"/>
</dbReference>
<dbReference type="AlphaFoldDB" id="A0AAV4B824"/>
<gene>
    <name evidence="19" type="ORF">PoB_004182300</name>
</gene>
<evidence type="ECO:0000256" key="9">
    <source>
        <dbReference type="ARBA" id="ARBA00022964"/>
    </source>
</evidence>
<comment type="caution">
    <text evidence="19">The sequence shown here is derived from an EMBL/GenBank/DDBJ whole genome shotgun (WGS) entry which is preliminary data.</text>
</comment>